<keyword evidence="5" id="KW-0547">Nucleotide-binding</keyword>
<keyword evidence="6" id="KW-0418">Kinase</keyword>
<protein>
    <recommendedName>
        <fullName evidence="2">histidine kinase</fullName>
        <ecNumber evidence="2">2.7.13.3</ecNumber>
    </recommendedName>
</protein>
<keyword evidence="4" id="KW-0808">Transferase</keyword>
<dbReference type="GO" id="GO:0005524">
    <property type="term" value="F:ATP binding"/>
    <property type="evidence" value="ECO:0007669"/>
    <property type="project" value="UniProtKB-KW"/>
</dbReference>
<dbReference type="InterPro" id="IPR036890">
    <property type="entry name" value="HATPase_C_sf"/>
</dbReference>
<dbReference type="GO" id="GO:0000155">
    <property type="term" value="F:phosphorelay sensor kinase activity"/>
    <property type="evidence" value="ECO:0007669"/>
    <property type="project" value="InterPro"/>
</dbReference>
<gene>
    <name evidence="12" type="ORF">CGZ92_01195</name>
</gene>
<evidence type="ECO:0000256" key="9">
    <source>
        <dbReference type="SAM" id="MobiDB-lite"/>
    </source>
</evidence>
<dbReference type="Proteomes" id="UP000216533">
    <property type="component" value="Unassembled WGS sequence"/>
</dbReference>
<dbReference type="Gene3D" id="3.30.565.10">
    <property type="entry name" value="Histidine kinase-like ATPase, C-terminal domain"/>
    <property type="match status" value="1"/>
</dbReference>
<evidence type="ECO:0000313" key="13">
    <source>
        <dbReference type="Proteomes" id="UP000216533"/>
    </source>
</evidence>
<dbReference type="InterPro" id="IPR011712">
    <property type="entry name" value="Sig_transdc_His_kin_sub3_dim/P"/>
</dbReference>
<keyword evidence="8" id="KW-0902">Two-component regulatory system</keyword>
<evidence type="ECO:0000256" key="8">
    <source>
        <dbReference type="ARBA" id="ARBA00023012"/>
    </source>
</evidence>
<evidence type="ECO:0000256" key="2">
    <source>
        <dbReference type="ARBA" id="ARBA00012438"/>
    </source>
</evidence>
<evidence type="ECO:0000256" key="5">
    <source>
        <dbReference type="ARBA" id="ARBA00022741"/>
    </source>
</evidence>
<evidence type="ECO:0000256" key="10">
    <source>
        <dbReference type="SAM" id="Phobius"/>
    </source>
</evidence>
<feature type="domain" description="Signal transduction histidine kinase subgroup 3 dimerisation and phosphoacceptor" evidence="11">
    <location>
        <begin position="205"/>
        <end position="270"/>
    </location>
</feature>
<dbReference type="GO" id="GO:0046983">
    <property type="term" value="F:protein dimerization activity"/>
    <property type="evidence" value="ECO:0007669"/>
    <property type="project" value="InterPro"/>
</dbReference>
<proteinExistence type="predicted"/>
<dbReference type="PANTHER" id="PTHR24421:SF10">
    <property type="entry name" value="NITRATE_NITRITE SENSOR PROTEIN NARQ"/>
    <property type="match status" value="1"/>
</dbReference>
<keyword evidence="10" id="KW-1133">Transmembrane helix</keyword>
<evidence type="ECO:0000256" key="7">
    <source>
        <dbReference type="ARBA" id="ARBA00022840"/>
    </source>
</evidence>
<evidence type="ECO:0000256" key="4">
    <source>
        <dbReference type="ARBA" id="ARBA00022679"/>
    </source>
</evidence>
<comment type="caution">
    <text evidence="12">The sequence shown here is derived from an EMBL/GenBank/DDBJ whole genome shotgun (WGS) entry which is preliminary data.</text>
</comment>
<feature type="region of interest" description="Disordered" evidence="9">
    <location>
        <begin position="1"/>
        <end position="26"/>
    </location>
</feature>
<feature type="transmembrane region" description="Helical" evidence="10">
    <location>
        <begin position="127"/>
        <end position="146"/>
    </location>
</feature>
<evidence type="ECO:0000313" key="12">
    <source>
        <dbReference type="EMBL" id="OYN90477.1"/>
    </source>
</evidence>
<evidence type="ECO:0000256" key="1">
    <source>
        <dbReference type="ARBA" id="ARBA00000085"/>
    </source>
</evidence>
<keyword evidence="7" id="KW-0067">ATP-binding</keyword>
<sequence length="403" mass="43073">MSSPHAHPGHQRVSGDHASSGPQPPPQPAALRALDLVVGLAVAMAVVRVAEAFVFTPLSYAIVVTILVLACAVGWLALRRRALEKSPWPTAYAALCLVTNFIGNNLWTIGLMVVGFVLLAVVVSTRAAVIVGLLHLVLIGLIVIGTQTPAVALSNLVPVTAVFGFAVALAWLVRDQLDQTRHALDLADELRRSQQTELDLALVAERSRAANQLHDGLGKQLSVIGMQLDFAIRMRDQVPAEAWQQVESARAQASEALTTMRRWVRAIDPVPLDQGEPLEAIADSFRSTGLHVSVTGEDTAAPLSQAAELLRRSFVQEGLTNALRHGTSDRVAIDQSVADHTLQLTLRNGTHVAAGEELPQGYGLRSLRERAEQLGGTFAAIRTVDGAVLTLTVPLAATPARTR</sequence>
<dbReference type="PANTHER" id="PTHR24421">
    <property type="entry name" value="NITRATE/NITRITE SENSOR PROTEIN NARX-RELATED"/>
    <property type="match status" value="1"/>
</dbReference>
<reference evidence="12 13" key="1">
    <citation type="submission" date="2017-07" db="EMBL/GenBank/DDBJ databases">
        <title>Draft whole genome sequences of clinical Proprionibacteriaceae strains.</title>
        <authorList>
            <person name="Bernier A.-M."/>
            <person name="Bernard K."/>
            <person name="Domingo M.-C."/>
        </authorList>
    </citation>
    <scope>NUCLEOTIDE SEQUENCE [LARGE SCALE GENOMIC DNA]</scope>
    <source>
        <strain evidence="12 13">NML 160184</strain>
    </source>
</reference>
<evidence type="ECO:0000256" key="6">
    <source>
        <dbReference type="ARBA" id="ARBA00022777"/>
    </source>
</evidence>
<dbReference type="RefSeq" id="WP_094449570.1">
    <property type="nucleotide sequence ID" value="NZ_NMVI01000005.1"/>
</dbReference>
<keyword evidence="10" id="KW-0472">Membrane</keyword>
<dbReference type="EMBL" id="NMVI01000005">
    <property type="protein sequence ID" value="OYN90477.1"/>
    <property type="molecule type" value="Genomic_DNA"/>
</dbReference>
<feature type="transmembrane region" description="Helical" evidence="10">
    <location>
        <begin position="57"/>
        <end position="78"/>
    </location>
</feature>
<evidence type="ECO:0000256" key="3">
    <source>
        <dbReference type="ARBA" id="ARBA00022553"/>
    </source>
</evidence>
<dbReference type="EC" id="2.7.13.3" evidence="2"/>
<keyword evidence="3" id="KW-0597">Phosphoprotein</keyword>
<dbReference type="Gene3D" id="1.20.5.1930">
    <property type="match status" value="1"/>
</dbReference>
<name>A0A255EG25_9ACTN</name>
<dbReference type="SUPFAM" id="SSF55874">
    <property type="entry name" value="ATPase domain of HSP90 chaperone/DNA topoisomerase II/histidine kinase"/>
    <property type="match status" value="1"/>
</dbReference>
<comment type="catalytic activity">
    <reaction evidence="1">
        <text>ATP + protein L-histidine = ADP + protein N-phospho-L-histidine.</text>
        <dbReference type="EC" id="2.7.13.3"/>
    </reaction>
</comment>
<dbReference type="Pfam" id="PF07730">
    <property type="entry name" value="HisKA_3"/>
    <property type="match status" value="1"/>
</dbReference>
<keyword evidence="10" id="KW-0812">Transmembrane</keyword>
<feature type="transmembrane region" description="Helical" evidence="10">
    <location>
        <begin position="152"/>
        <end position="173"/>
    </location>
</feature>
<evidence type="ECO:0000259" key="11">
    <source>
        <dbReference type="Pfam" id="PF07730"/>
    </source>
</evidence>
<dbReference type="GO" id="GO:0016020">
    <property type="term" value="C:membrane"/>
    <property type="evidence" value="ECO:0007669"/>
    <property type="project" value="InterPro"/>
</dbReference>
<dbReference type="AlphaFoldDB" id="A0A255EG25"/>
<accession>A0A255EG25</accession>
<dbReference type="InterPro" id="IPR050482">
    <property type="entry name" value="Sensor_HK_TwoCompSys"/>
</dbReference>
<organism evidence="12 13">
    <name type="scientific">Parenemella sanctibonifatiensis</name>
    <dbReference type="NCBI Taxonomy" id="2016505"/>
    <lineage>
        <taxon>Bacteria</taxon>
        <taxon>Bacillati</taxon>
        <taxon>Actinomycetota</taxon>
        <taxon>Actinomycetes</taxon>
        <taxon>Propionibacteriales</taxon>
        <taxon>Propionibacteriaceae</taxon>
        <taxon>Parenemella</taxon>
    </lineage>
</organism>
<dbReference type="CDD" id="cd16917">
    <property type="entry name" value="HATPase_UhpB-NarQ-NarX-like"/>
    <property type="match status" value="1"/>
</dbReference>
<feature type="transmembrane region" description="Helical" evidence="10">
    <location>
        <begin position="90"/>
        <end position="120"/>
    </location>
</feature>